<evidence type="ECO:0000313" key="8">
    <source>
        <dbReference type="Proteomes" id="UP000788993"/>
    </source>
</evidence>
<dbReference type="GO" id="GO:0005576">
    <property type="term" value="C:extracellular region"/>
    <property type="evidence" value="ECO:0007669"/>
    <property type="project" value="TreeGrafter"/>
</dbReference>
<dbReference type="Proteomes" id="UP000788993">
    <property type="component" value="Unassembled WGS sequence"/>
</dbReference>
<evidence type="ECO:0000313" key="7">
    <source>
        <dbReference type="EMBL" id="KAH3658926.1"/>
    </source>
</evidence>
<dbReference type="CDD" id="cd05471">
    <property type="entry name" value="pepsin_like"/>
    <property type="match status" value="1"/>
</dbReference>
<protein>
    <recommendedName>
        <fullName evidence="6">Peptidase A1 domain-containing protein</fullName>
    </recommendedName>
</protein>
<evidence type="ECO:0000256" key="1">
    <source>
        <dbReference type="ARBA" id="ARBA00007447"/>
    </source>
</evidence>
<keyword evidence="5" id="KW-0732">Signal</keyword>
<feature type="signal peptide" evidence="5">
    <location>
        <begin position="1"/>
        <end position="17"/>
    </location>
</feature>
<dbReference type="SUPFAM" id="SSF50630">
    <property type="entry name" value="Acid proteases"/>
    <property type="match status" value="1"/>
</dbReference>
<sequence length="673" mass="73447">MFLLKVLFLALLTAAMAKNTTSASATVDWLPVFMLKVRDNRAFDYTVEIGSPRQTLELRLDVGNANLWVPGGDNFTACPTERASPTIADSSTSETAPPAYTTPCAPLGVYELNSSSSGSYFSGVGDTAVDSEADATGVKYSYLDGIEISGHLAMDGFDFPLYDAFRNGSSVNHSLAFQDVGFLYANDSNVNTGALGLGIPCHEYSVSFIDYFKDAEFIKNNSYSLVTSTVNKSDPVLILGGVSSTRISGDFYQYDFVPVVDVTQRFVTVNGGYTDTLPIVPITGIGVTASDGDSVMFPDTFTEQNATGTYPKPALLDSRTLYNFIPYSTLIELALELNAYYASDMDVWLVNCDVGSVGTIDIHLGDLVVKMPISSVMYEQKNDDGSDLVFESGDKACALAFLPDNTLGYSLLGLPFLKNIYLAVNNDYRTLAISNIVRDNETNTKADVLYPMDSETIPLARYNNISSYSDITMTVTTYALKPSQLPKYTEVFVSDGEVYVTRTPDSPSTSAEPSPSGSYSGSTRSAASSHRQSTGIALMLLAQGRHFPAENRVESRAPNDTLHKPLPVNHRNFQLPTRTVSSLFFRPSFVHLGVQRFFVHICEQQVLVAKCCDVWEGDFGYDPDIAAAERLEQKINVLNTDWQAAAINNNDQPVQQTHKPCLLVEELPAVKVT</sequence>
<feature type="region of interest" description="Disordered" evidence="4">
    <location>
        <begin position="502"/>
        <end position="526"/>
    </location>
</feature>
<dbReference type="Pfam" id="PF00026">
    <property type="entry name" value="Asp"/>
    <property type="match status" value="1"/>
</dbReference>
<feature type="domain" description="Peptidase A1" evidence="6">
    <location>
        <begin position="43"/>
        <end position="434"/>
    </location>
</feature>
<name>A0A9P8SYX0_9ASCO</name>
<evidence type="ECO:0000256" key="5">
    <source>
        <dbReference type="SAM" id="SignalP"/>
    </source>
</evidence>
<dbReference type="PROSITE" id="PS51767">
    <property type="entry name" value="PEPTIDASE_A1"/>
    <property type="match status" value="1"/>
</dbReference>
<dbReference type="PANTHER" id="PTHR47965">
    <property type="entry name" value="ASPARTYL PROTEASE-RELATED"/>
    <property type="match status" value="1"/>
</dbReference>
<feature type="compositionally biased region" description="Low complexity" evidence="4">
    <location>
        <begin position="506"/>
        <end position="526"/>
    </location>
</feature>
<proteinExistence type="inferred from homology"/>
<dbReference type="GO" id="GO:0031505">
    <property type="term" value="P:fungal-type cell wall organization"/>
    <property type="evidence" value="ECO:0007669"/>
    <property type="project" value="TreeGrafter"/>
</dbReference>
<dbReference type="GO" id="GO:0006508">
    <property type="term" value="P:proteolysis"/>
    <property type="evidence" value="ECO:0007669"/>
    <property type="project" value="InterPro"/>
</dbReference>
<gene>
    <name evidence="7" type="ORF">OGATHE_006652</name>
</gene>
<dbReference type="InterPro" id="IPR001461">
    <property type="entry name" value="Aspartic_peptidase_A1"/>
</dbReference>
<evidence type="ECO:0000256" key="2">
    <source>
        <dbReference type="ARBA" id="ARBA00023157"/>
    </source>
</evidence>
<keyword evidence="8" id="KW-1185">Reference proteome</keyword>
<dbReference type="InterPro" id="IPR033121">
    <property type="entry name" value="PEPTIDASE_A1"/>
</dbReference>
<dbReference type="EMBL" id="JAEUBD010001571">
    <property type="protein sequence ID" value="KAH3658926.1"/>
    <property type="molecule type" value="Genomic_DNA"/>
</dbReference>
<dbReference type="GO" id="GO:0004190">
    <property type="term" value="F:aspartic-type endopeptidase activity"/>
    <property type="evidence" value="ECO:0007669"/>
    <property type="project" value="InterPro"/>
</dbReference>
<dbReference type="InterPro" id="IPR021109">
    <property type="entry name" value="Peptidase_aspartic_dom_sf"/>
</dbReference>
<dbReference type="PANTHER" id="PTHR47965:SF105">
    <property type="entry name" value="ASPARTIC PROTEINASE YAPSIN-7"/>
    <property type="match status" value="1"/>
</dbReference>
<dbReference type="GO" id="GO:0009277">
    <property type="term" value="C:fungal-type cell wall"/>
    <property type="evidence" value="ECO:0007669"/>
    <property type="project" value="TreeGrafter"/>
</dbReference>
<organism evidence="7 8">
    <name type="scientific">Ogataea polymorpha</name>
    <dbReference type="NCBI Taxonomy" id="460523"/>
    <lineage>
        <taxon>Eukaryota</taxon>
        <taxon>Fungi</taxon>
        <taxon>Dikarya</taxon>
        <taxon>Ascomycota</taxon>
        <taxon>Saccharomycotina</taxon>
        <taxon>Pichiomycetes</taxon>
        <taxon>Pichiales</taxon>
        <taxon>Pichiaceae</taxon>
        <taxon>Ogataea</taxon>
    </lineage>
</organism>
<reference evidence="7" key="1">
    <citation type="journal article" date="2021" name="Open Biol.">
        <title>Shared evolutionary footprints suggest mitochondrial oxidative damage underlies multiple complex I losses in fungi.</title>
        <authorList>
            <person name="Schikora-Tamarit M.A."/>
            <person name="Marcet-Houben M."/>
            <person name="Nosek J."/>
            <person name="Gabaldon T."/>
        </authorList>
    </citation>
    <scope>NUCLEOTIDE SEQUENCE</scope>
    <source>
        <strain evidence="7">NCAIM Y.01608</strain>
    </source>
</reference>
<dbReference type="AlphaFoldDB" id="A0A9P8SYX0"/>
<accession>A0A9P8SYX0</accession>
<reference evidence="7" key="2">
    <citation type="submission" date="2021-01" db="EMBL/GenBank/DDBJ databases">
        <authorList>
            <person name="Schikora-Tamarit M.A."/>
        </authorList>
    </citation>
    <scope>NUCLEOTIDE SEQUENCE</scope>
    <source>
        <strain evidence="7">NCAIM Y.01608</strain>
    </source>
</reference>
<evidence type="ECO:0000256" key="3">
    <source>
        <dbReference type="PIRSR" id="PIRSR601461-1"/>
    </source>
</evidence>
<evidence type="ECO:0000256" key="4">
    <source>
        <dbReference type="SAM" id="MobiDB-lite"/>
    </source>
</evidence>
<feature type="chain" id="PRO_5040145287" description="Peptidase A1 domain-containing protein" evidence="5">
    <location>
        <begin position="18"/>
        <end position="673"/>
    </location>
</feature>
<dbReference type="InterPro" id="IPR034164">
    <property type="entry name" value="Pepsin-like_dom"/>
</dbReference>
<dbReference type="PRINTS" id="PR00792">
    <property type="entry name" value="PEPSIN"/>
</dbReference>
<feature type="active site" evidence="3">
    <location>
        <position position="317"/>
    </location>
</feature>
<feature type="active site" evidence="3">
    <location>
        <position position="61"/>
    </location>
</feature>
<keyword evidence="2" id="KW-1015">Disulfide bond</keyword>
<dbReference type="Gene3D" id="2.40.70.10">
    <property type="entry name" value="Acid Proteases"/>
    <property type="match status" value="2"/>
</dbReference>
<comment type="similarity">
    <text evidence="1">Belongs to the peptidase A1 family.</text>
</comment>
<comment type="caution">
    <text evidence="7">The sequence shown here is derived from an EMBL/GenBank/DDBJ whole genome shotgun (WGS) entry which is preliminary data.</text>
</comment>
<evidence type="ECO:0000259" key="6">
    <source>
        <dbReference type="PROSITE" id="PS51767"/>
    </source>
</evidence>